<sequence>MVKISSKKVKDTDFKKYLEKIEDPNYTYQQDNDLSDEEVANKIKLTVGEVRDILYCHIDYFTLDRLVAYASRLFAPSQIKISVELEKKRKTAHARTI</sequence>
<protein>
    <submittedName>
        <fullName evidence="1">Uncharacterized protein</fullName>
    </submittedName>
</protein>
<organism evidence="1 2">
    <name type="scientific">Glomus cerebriforme</name>
    <dbReference type="NCBI Taxonomy" id="658196"/>
    <lineage>
        <taxon>Eukaryota</taxon>
        <taxon>Fungi</taxon>
        <taxon>Fungi incertae sedis</taxon>
        <taxon>Mucoromycota</taxon>
        <taxon>Glomeromycotina</taxon>
        <taxon>Glomeromycetes</taxon>
        <taxon>Glomerales</taxon>
        <taxon>Glomeraceae</taxon>
        <taxon>Glomus</taxon>
    </lineage>
</organism>
<keyword evidence="2" id="KW-1185">Reference proteome</keyword>
<dbReference type="InterPro" id="IPR010982">
    <property type="entry name" value="Lambda_DNA-bd_dom_sf"/>
</dbReference>
<dbReference type="Gene3D" id="1.10.260.40">
    <property type="entry name" value="lambda repressor-like DNA-binding domains"/>
    <property type="match status" value="1"/>
</dbReference>
<name>A0A397SFT2_9GLOM</name>
<accession>A0A397SFT2</accession>
<gene>
    <name evidence="1" type="ORF">C1645_836719</name>
</gene>
<evidence type="ECO:0000313" key="2">
    <source>
        <dbReference type="Proteomes" id="UP000265703"/>
    </source>
</evidence>
<reference evidence="1 2" key="1">
    <citation type="submission" date="2018-06" db="EMBL/GenBank/DDBJ databases">
        <title>Comparative genomics reveals the genomic features of Rhizophagus irregularis, R. cerebriforme, R. diaphanum and Gigaspora rosea, and their symbiotic lifestyle signature.</title>
        <authorList>
            <person name="Morin E."/>
            <person name="San Clemente H."/>
            <person name="Chen E.C.H."/>
            <person name="De La Providencia I."/>
            <person name="Hainaut M."/>
            <person name="Kuo A."/>
            <person name="Kohler A."/>
            <person name="Murat C."/>
            <person name="Tang N."/>
            <person name="Roy S."/>
            <person name="Loubradou J."/>
            <person name="Henrissat B."/>
            <person name="Grigoriev I.V."/>
            <person name="Corradi N."/>
            <person name="Roux C."/>
            <person name="Martin F.M."/>
        </authorList>
    </citation>
    <scope>NUCLEOTIDE SEQUENCE [LARGE SCALE GENOMIC DNA]</scope>
    <source>
        <strain evidence="1 2">DAOM 227022</strain>
    </source>
</reference>
<dbReference type="Proteomes" id="UP000265703">
    <property type="component" value="Unassembled WGS sequence"/>
</dbReference>
<dbReference type="EMBL" id="QKYT01000769">
    <property type="protein sequence ID" value="RIA81621.1"/>
    <property type="molecule type" value="Genomic_DNA"/>
</dbReference>
<comment type="caution">
    <text evidence="1">The sequence shown here is derived from an EMBL/GenBank/DDBJ whole genome shotgun (WGS) entry which is preliminary data.</text>
</comment>
<evidence type="ECO:0000313" key="1">
    <source>
        <dbReference type="EMBL" id="RIA81621.1"/>
    </source>
</evidence>
<dbReference type="AlphaFoldDB" id="A0A397SFT2"/>
<proteinExistence type="predicted"/>
<dbReference type="GO" id="GO:0003677">
    <property type="term" value="F:DNA binding"/>
    <property type="evidence" value="ECO:0007669"/>
    <property type="project" value="InterPro"/>
</dbReference>
<dbReference type="OrthoDB" id="2349460at2759"/>